<protein>
    <submittedName>
        <fullName evidence="1">Uncharacterized protein</fullName>
    </submittedName>
</protein>
<proteinExistence type="predicted"/>
<dbReference type="EMBL" id="GBXM01038553">
    <property type="protein sequence ID" value="JAH70024.1"/>
    <property type="molecule type" value="Transcribed_RNA"/>
</dbReference>
<reference evidence="1" key="2">
    <citation type="journal article" date="2015" name="Fish Shellfish Immunol.">
        <title>Early steps in the European eel (Anguilla anguilla)-Vibrio vulnificus interaction in the gills: Role of the RtxA13 toxin.</title>
        <authorList>
            <person name="Callol A."/>
            <person name="Pajuelo D."/>
            <person name="Ebbesson L."/>
            <person name="Teles M."/>
            <person name="MacKenzie S."/>
            <person name="Amaro C."/>
        </authorList>
    </citation>
    <scope>NUCLEOTIDE SEQUENCE</scope>
</reference>
<reference evidence="1" key="1">
    <citation type="submission" date="2014-11" db="EMBL/GenBank/DDBJ databases">
        <authorList>
            <person name="Amaro Gonzalez C."/>
        </authorList>
    </citation>
    <scope>NUCLEOTIDE SEQUENCE</scope>
</reference>
<organism evidence="1">
    <name type="scientific">Anguilla anguilla</name>
    <name type="common">European freshwater eel</name>
    <name type="synonym">Muraena anguilla</name>
    <dbReference type="NCBI Taxonomy" id="7936"/>
    <lineage>
        <taxon>Eukaryota</taxon>
        <taxon>Metazoa</taxon>
        <taxon>Chordata</taxon>
        <taxon>Craniata</taxon>
        <taxon>Vertebrata</taxon>
        <taxon>Euteleostomi</taxon>
        <taxon>Actinopterygii</taxon>
        <taxon>Neopterygii</taxon>
        <taxon>Teleostei</taxon>
        <taxon>Anguilliformes</taxon>
        <taxon>Anguillidae</taxon>
        <taxon>Anguilla</taxon>
    </lineage>
</organism>
<dbReference type="AlphaFoldDB" id="A0A0E9UVW4"/>
<name>A0A0E9UVW4_ANGAN</name>
<evidence type="ECO:0000313" key="1">
    <source>
        <dbReference type="EMBL" id="JAH70024.1"/>
    </source>
</evidence>
<sequence>MLVGLQNYGEYPRQNSNKIQIGNCISFSFDLRNKHYIG</sequence>
<accession>A0A0E9UVW4</accession>